<accession>A0ABP9ZH15</accession>
<dbReference type="PANTHER" id="PTHR43394:SF1">
    <property type="entry name" value="ATP-BINDING CASSETTE SUB-FAMILY B MEMBER 10, MITOCHONDRIAL"/>
    <property type="match status" value="1"/>
</dbReference>
<sequence length="85" mass="9916">MIEFLDEPTSALDPRSELELYETFLNNSKGKTIFFVTHRLSAVQYADRVLFMKNGSISGFDSHENLLQENEEYADLYNIQKNSYK</sequence>
<dbReference type="SUPFAM" id="SSF52540">
    <property type="entry name" value="P-loop containing nucleoside triphosphate hydrolases"/>
    <property type="match status" value="1"/>
</dbReference>
<dbReference type="Proteomes" id="UP001438112">
    <property type="component" value="Unassembled WGS sequence"/>
</dbReference>
<dbReference type="InterPro" id="IPR027417">
    <property type="entry name" value="P-loop_NTPase"/>
</dbReference>
<dbReference type="InterPro" id="IPR039421">
    <property type="entry name" value="Type_1_exporter"/>
</dbReference>
<organism evidence="1 2">
    <name type="scientific">Apilactobacillus apinorum</name>
    <dbReference type="NCBI Taxonomy" id="1218495"/>
    <lineage>
        <taxon>Bacteria</taxon>
        <taxon>Bacillati</taxon>
        <taxon>Bacillota</taxon>
        <taxon>Bacilli</taxon>
        <taxon>Lactobacillales</taxon>
        <taxon>Lactobacillaceae</taxon>
        <taxon>Apilactobacillus</taxon>
    </lineage>
</organism>
<evidence type="ECO:0000313" key="1">
    <source>
        <dbReference type="EMBL" id="GAA6114088.1"/>
    </source>
</evidence>
<comment type="caution">
    <text evidence="1">The sequence shown here is derived from an EMBL/GenBank/DDBJ whole genome shotgun (WGS) entry which is preliminary data.</text>
</comment>
<evidence type="ECO:0000313" key="2">
    <source>
        <dbReference type="Proteomes" id="UP001438112"/>
    </source>
</evidence>
<dbReference type="Gene3D" id="3.40.50.300">
    <property type="entry name" value="P-loop containing nucleotide triphosphate hydrolases"/>
    <property type="match status" value="1"/>
</dbReference>
<gene>
    <name evidence="1" type="ORF">AP20H10_04510</name>
</gene>
<proteinExistence type="predicted"/>
<keyword evidence="2" id="KW-1185">Reference proteome</keyword>
<dbReference type="EMBL" id="BAABVV010000028">
    <property type="protein sequence ID" value="GAA6114088.1"/>
    <property type="molecule type" value="Genomic_DNA"/>
</dbReference>
<name>A0ABP9ZH15_9LACO</name>
<protein>
    <submittedName>
        <fullName evidence="1">Uncharacterized protein</fullName>
    </submittedName>
</protein>
<dbReference type="PANTHER" id="PTHR43394">
    <property type="entry name" value="ATP-DEPENDENT PERMEASE MDL1, MITOCHONDRIAL"/>
    <property type="match status" value="1"/>
</dbReference>
<reference evidence="1 2" key="1">
    <citation type="submission" date="2024-03" db="EMBL/GenBank/DDBJ databases">
        <title>Inconsistent identification of Apilactobacillus kunkeei-related strains obtained by well-developed overall genome related indices.</title>
        <authorList>
            <person name="Maeno S."/>
            <person name="Endo A."/>
        </authorList>
    </citation>
    <scope>NUCLEOTIDE SEQUENCE [LARGE SCALE GENOMIC DNA]</scope>
    <source>
        <strain evidence="1 2">20H-10</strain>
    </source>
</reference>